<evidence type="ECO:0008006" key="3">
    <source>
        <dbReference type="Google" id="ProtNLM"/>
    </source>
</evidence>
<sequence length="249" mass="28060">MKKASYWLVLLTFWAGASFGQKLTLGKQTFELKNVTGLVIDFQGTKVLKIERDLKALPFDVNRLEATVDEPTYAKLTDLDFENGTIEVKMYSQIQNPSPFANAQGFIGVAFRINDSDTAFESIYLRPRVGRSGNQLFRNHTVQYFAYPNAKFETLRKNYPPGMYEGSAPVNINEWITMRIEVNGETAEMFINGARYSSFIVDKMLGSTRKGSIGLFVDIGTIGYFKDLKVTKKSLKAKQVVAGKKEDEV</sequence>
<evidence type="ECO:0000313" key="2">
    <source>
        <dbReference type="Proteomes" id="UP001501175"/>
    </source>
</evidence>
<dbReference type="EMBL" id="BAABHD010000024">
    <property type="protein sequence ID" value="GAA4454569.1"/>
    <property type="molecule type" value="Genomic_DNA"/>
</dbReference>
<protein>
    <recommendedName>
        <fullName evidence="3">3-keto-disaccharide hydrolase domain-containing protein</fullName>
    </recommendedName>
</protein>
<organism evidence="1 2">
    <name type="scientific">Nibrella saemangeumensis</name>
    <dbReference type="NCBI Taxonomy" id="1084526"/>
    <lineage>
        <taxon>Bacteria</taxon>
        <taxon>Pseudomonadati</taxon>
        <taxon>Bacteroidota</taxon>
        <taxon>Cytophagia</taxon>
        <taxon>Cytophagales</taxon>
        <taxon>Spirosomataceae</taxon>
        <taxon>Nibrella</taxon>
    </lineage>
</organism>
<reference evidence="2" key="1">
    <citation type="journal article" date="2019" name="Int. J. Syst. Evol. Microbiol.">
        <title>The Global Catalogue of Microorganisms (GCM) 10K type strain sequencing project: providing services to taxonomists for standard genome sequencing and annotation.</title>
        <authorList>
            <consortium name="The Broad Institute Genomics Platform"/>
            <consortium name="The Broad Institute Genome Sequencing Center for Infectious Disease"/>
            <person name="Wu L."/>
            <person name="Ma J."/>
        </authorList>
    </citation>
    <scope>NUCLEOTIDE SEQUENCE [LARGE SCALE GENOMIC DNA]</scope>
    <source>
        <strain evidence="2">JCM 17927</strain>
    </source>
</reference>
<comment type="caution">
    <text evidence="1">The sequence shown here is derived from an EMBL/GenBank/DDBJ whole genome shotgun (WGS) entry which is preliminary data.</text>
</comment>
<dbReference type="Gene3D" id="2.60.120.560">
    <property type="entry name" value="Exo-inulinase, domain 1"/>
    <property type="match status" value="1"/>
</dbReference>
<dbReference type="RefSeq" id="WP_345243290.1">
    <property type="nucleotide sequence ID" value="NZ_BAABHD010000024.1"/>
</dbReference>
<proteinExistence type="predicted"/>
<dbReference type="Proteomes" id="UP001501175">
    <property type="component" value="Unassembled WGS sequence"/>
</dbReference>
<evidence type="ECO:0000313" key="1">
    <source>
        <dbReference type="EMBL" id="GAA4454569.1"/>
    </source>
</evidence>
<keyword evidence="2" id="KW-1185">Reference proteome</keyword>
<name>A0ABP8MR67_9BACT</name>
<accession>A0ABP8MR67</accession>
<gene>
    <name evidence="1" type="ORF">GCM10023189_21230</name>
</gene>